<gene>
    <name evidence="1" type="ORF">EXZ61_13910</name>
</gene>
<proteinExistence type="predicted"/>
<dbReference type="SUPFAM" id="SSF48371">
    <property type="entry name" value="ARM repeat"/>
    <property type="match status" value="1"/>
</dbReference>
<dbReference type="PANTHER" id="PTHR34070">
    <property type="entry name" value="ARMADILLO-TYPE FOLD"/>
    <property type="match status" value="1"/>
</dbReference>
<dbReference type="EMBL" id="CP036282">
    <property type="protein sequence ID" value="QDL55171.1"/>
    <property type="molecule type" value="Genomic_DNA"/>
</dbReference>
<dbReference type="RefSeq" id="WP_142812331.1">
    <property type="nucleotide sequence ID" value="NZ_CP036282.1"/>
</dbReference>
<keyword evidence="2" id="KW-1185">Reference proteome</keyword>
<dbReference type="InterPro" id="IPR014825">
    <property type="entry name" value="DNA_alkylation"/>
</dbReference>
<dbReference type="Pfam" id="PF08713">
    <property type="entry name" value="DNA_alkylation"/>
    <property type="match status" value="1"/>
</dbReference>
<dbReference type="CDD" id="cd06561">
    <property type="entry name" value="AlkD_like"/>
    <property type="match status" value="1"/>
</dbReference>
<name>A0A515ER75_9BURK</name>
<dbReference type="Proteomes" id="UP000317365">
    <property type="component" value="Chromosome"/>
</dbReference>
<reference evidence="2" key="2">
    <citation type="journal article" date="2020" name="Int. J. Syst. Evol. Microbiol.">
        <title>Genomic insights into a novel species Rhodoferax aquaticus sp. nov., isolated from freshwater.</title>
        <authorList>
            <person name="Li T."/>
            <person name="Zhuo Y."/>
            <person name="Jin C.Z."/>
            <person name="Wu X."/>
            <person name="Ko S.R."/>
            <person name="Jin F.J."/>
            <person name="Ahn C.Y."/>
            <person name="Oh H.M."/>
            <person name="Lee H.G."/>
            <person name="Jin L."/>
        </authorList>
    </citation>
    <scope>NUCLEOTIDE SEQUENCE [LARGE SCALE GENOMIC DNA]</scope>
    <source>
        <strain evidence="2">Gr-4</strain>
    </source>
</reference>
<evidence type="ECO:0000313" key="2">
    <source>
        <dbReference type="Proteomes" id="UP000317365"/>
    </source>
</evidence>
<sequence length="251" mass="28066">MPSAKSPHAVANLSAEGQLALERLAALAHPGKARTAAQYFQTGKGQYGEGDLFYGIRVPEVRQHARQFNQLALSDCIALLQSPYNEARLMALAIMVRRFEKGDAATQEAVYTTYMAQRHRVNNWNLVDSSAPYISGPYLLTHDRAVLYTLAQSPVMWDRRIAVLSTFAFLRANESSDTLALCEMLLADPQDLMHKACGWMLRELGKRDAKALLAFIKRHHAAMPRTMLRYAIEKFEPTQRKALLAGDFAGV</sequence>
<dbReference type="Gene3D" id="1.25.10.90">
    <property type="match status" value="1"/>
</dbReference>
<dbReference type="KEGG" id="rhg:EXZ61_13910"/>
<reference evidence="2" key="1">
    <citation type="submission" date="2019-02" db="EMBL/GenBank/DDBJ databases">
        <title>Complete genome sequence of Rhodoferax sp. Gr-4.</title>
        <authorList>
            <person name="Jin L."/>
        </authorList>
    </citation>
    <scope>NUCLEOTIDE SEQUENCE [LARGE SCALE GENOMIC DNA]</scope>
    <source>
        <strain evidence="2">Gr-4</strain>
    </source>
</reference>
<accession>A0A515ER75</accession>
<dbReference type="AlphaFoldDB" id="A0A515ER75"/>
<dbReference type="InterPro" id="IPR016024">
    <property type="entry name" value="ARM-type_fold"/>
</dbReference>
<dbReference type="PANTHER" id="PTHR34070:SF1">
    <property type="entry name" value="DNA ALKYLATION REPAIR PROTEIN"/>
    <property type="match status" value="1"/>
</dbReference>
<evidence type="ECO:0000313" key="1">
    <source>
        <dbReference type="EMBL" id="QDL55171.1"/>
    </source>
</evidence>
<organism evidence="1 2">
    <name type="scientific">Rhodoferax aquaticus</name>
    <dbReference type="NCBI Taxonomy" id="2527691"/>
    <lineage>
        <taxon>Bacteria</taxon>
        <taxon>Pseudomonadati</taxon>
        <taxon>Pseudomonadota</taxon>
        <taxon>Betaproteobacteria</taxon>
        <taxon>Burkholderiales</taxon>
        <taxon>Comamonadaceae</taxon>
        <taxon>Rhodoferax</taxon>
    </lineage>
</organism>
<protein>
    <submittedName>
        <fullName evidence="1">DNA alkylation repair protein</fullName>
    </submittedName>
</protein>